<evidence type="ECO:0000256" key="2">
    <source>
        <dbReference type="ARBA" id="ARBA00022840"/>
    </source>
</evidence>
<dbReference type="PANTHER" id="PTHR46008">
    <property type="entry name" value="LEAF RUST 10 DISEASE-RESISTANCE LOCUS RECEPTOR-LIKE PROTEIN KINASE-LIKE 1.4"/>
    <property type="match status" value="1"/>
</dbReference>
<reference evidence="3 4" key="1">
    <citation type="submission" date="2019-05" db="EMBL/GenBank/DDBJ databases">
        <title>Mikania micrantha, genome provides insights into the molecular mechanism of rapid growth.</title>
        <authorList>
            <person name="Liu B."/>
        </authorList>
    </citation>
    <scope>NUCLEOTIDE SEQUENCE [LARGE SCALE GENOMIC DNA]</scope>
    <source>
        <strain evidence="3">NLD-2019</strain>
        <tissue evidence="3">Leaf</tissue>
    </source>
</reference>
<dbReference type="PANTHER" id="PTHR46008:SF25">
    <property type="entry name" value="PROTEIN KINASE DOMAIN-CONTAINING PROTEIN"/>
    <property type="match status" value="1"/>
</dbReference>
<evidence type="ECO:0000313" key="3">
    <source>
        <dbReference type="EMBL" id="KAD7478833.1"/>
    </source>
</evidence>
<dbReference type="EMBL" id="SZYD01000001">
    <property type="protein sequence ID" value="KAD7478833.1"/>
    <property type="molecule type" value="Genomic_DNA"/>
</dbReference>
<dbReference type="Proteomes" id="UP000326396">
    <property type="component" value="Linkage Group LG1"/>
</dbReference>
<name>A0A5N6Q305_9ASTR</name>
<gene>
    <name evidence="3" type="ORF">E3N88_01969</name>
</gene>
<dbReference type="GO" id="GO:0016301">
    <property type="term" value="F:kinase activity"/>
    <property type="evidence" value="ECO:0007669"/>
    <property type="project" value="TreeGrafter"/>
</dbReference>
<keyword evidence="1" id="KW-0547">Nucleotide-binding</keyword>
<sequence length="389" mass="44204">MTHNRVNKRLNPNTNCPASFSCPGLTPFKYPLFNVTDTRCGLIKINCTSKGGEIQLGGQSYEITGKLDTHNTWSDTLLIIHNTTLDQLVNNKSCEALMNDLIPESPHPLLYSISVGTFITLFKCTNNLFSSRQTDAYFHTPDYKRYNTCNHYIFYYNYLNGTVPSDLPRACQVVRLPAILPNNPGLDETNIFSVISYYPYILFNLSSTCDDCYKNGQRCYTKNGVVKCSDVIKGAPPRARRWAGAYRLVGKRWPTLFWCPGFERGQTVVRKRENGNERINPMKMGLLGSLRDLSRYATAHKDTVALRDKWRGKFERGTSSRYARGTLEPVALREETQFAESLFNQDVIITSQPSLSFPIPRHSNSSPTPANHHFHQLEAIVEEIEAQEH</sequence>
<evidence type="ECO:0000256" key="1">
    <source>
        <dbReference type="ARBA" id="ARBA00022741"/>
    </source>
</evidence>
<organism evidence="3 4">
    <name type="scientific">Mikania micrantha</name>
    <name type="common">bitter vine</name>
    <dbReference type="NCBI Taxonomy" id="192012"/>
    <lineage>
        <taxon>Eukaryota</taxon>
        <taxon>Viridiplantae</taxon>
        <taxon>Streptophyta</taxon>
        <taxon>Embryophyta</taxon>
        <taxon>Tracheophyta</taxon>
        <taxon>Spermatophyta</taxon>
        <taxon>Magnoliopsida</taxon>
        <taxon>eudicotyledons</taxon>
        <taxon>Gunneridae</taxon>
        <taxon>Pentapetalae</taxon>
        <taxon>asterids</taxon>
        <taxon>campanulids</taxon>
        <taxon>Asterales</taxon>
        <taxon>Asteraceae</taxon>
        <taxon>Asteroideae</taxon>
        <taxon>Heliantheae alliance</taxon>
        <taxon>Eupatorieae</taxon>
        <taxon>Mikania</taxon>
    </lineage>
</organism>
<dbReference type="PROSITE" id="PS51257">
    <property type="entry name" value="PROKAR_LIPOPROTEIN"/>
    <property type="match status" value="1"/>
</dbReference>
<dbReference type="AlphaFoldDB" id="A0A5N6Q305"/>
<dbReference type="GO" id="GO:0005524">
    <property type="term" value="F:ATP binding"/>
    <property type="evidence" value="ECO:0007669"/>
    <property type="project" value="UniProtKB-KW"/>
</dbReference>
<evidence type="ECO:0008006" key="5">
    <source>
        <dbReference type="Google" id="ProtNLM"/>
    </source>
</evidence>
<evidence type="ECO:0000313" key="4">
    <source>
        <dbReference type="Proteomes" id="UP000326396"/>
    </source>
</evidence>
<comment type="caution">
    <text evidence="3">The sequence shown here is derived from an EMBL/GenBank/DDBJ whole genome shotgun (WGS) entry which is preliminary data.</text>
</comment>
<keyword evidence="2" id="KW-0067">ATP-binding</keyword>
<dbReference type="OrthoDB" id="4062651at2759"/>
<protein>
    <recommendedName>
        <fullName evidence="5">Wall-associated receptor kinase galacturonan-binding domain-containing protein</fullName>
    </recommendedName>
</protein>
<accession>A0A5N6Q305</accession>
<keyword evidence="4" id="KW-1185">Reference proteome</keyword>
<proteinExistence type="predicted"/>